<dbReference type="EMBL" id="VYZB01000462">
    <property type="protein sequence ID" value="NWS74420.1"/>
    <property type="molecule type" value="Genomic_DNA"/>
</dbReference>
<dbReference type="PANTHER" id="PTHR15288:SF6">
    <property type="entry name" value="DENN DOMAIN-CONTAINING PROTEIN 2C"/>
    <property type="match status" value="1"/>
</dbReference>
<dbReference type="Proteomes" id="UP000549499">
    <property type="component" value="Unassembled WGS sequence"/>
</dbReference>
<reference evidence="4 5" key="1">
    <citation type="submission" date="2019-09" db="EMBL/GenBank/DDBJ databases">
        <title>Bird 10,000 Genomes (B10K) Project - Family phase.</title>
        <authorList>
            <person name="Zhang G."/>
        </authorList>
    </citation>
    <scope>NUCLEOTIDE SEQUENCE [LARGE SCALE GENOMIC DNA]</scope>
    <source>
        <strain evidence="4">B10K-DU-003-44</strain>
        <tissue evidence="4">Muscle</tissue>
    </source>
</reference>
<feature type="region of interest" description="Disordered" evidence="2">
    <location>
        <begin position="52"/>
        <end position="83"/>
    </location>
</feature>
<feature type="domain" description="UDENN" evidence="3">
    <location>
        <begin position="483"/>
        <end position="880"/>
    </location>
</feature>
<dbReference type="SMART" id="SM00799">
    <property type="entry name" value="DENN"/>
    <property type="match status" value="1"/>
</dbReference>
<feature type="region of interest" description="Disordered" evidence="2">
    <location>
        <begin position="335"/>
        <end position="364"/>
    </location>
</feature>
<dbReference type="SMART" id="SM00800">
    <property type="entry name" value="uDENN"/>
    <property type="match status" value="1"/>
</dbReference>
<sequence>MRPAGATDGGFSRAAVQTLSRSHCRNIQQKISQWEGRARGCTSKEKEQLGDFGVKYDPSRNVLPKGKPEYMEKSRQTGSKGPKSLALDFREDAPSCVQACDCGGLQPCAPSSASQAKEEGQCPGAALPPGNFYTSRALWRRVDHLLPGKALPVPFGLQRKRGSCGFTARELKATETLCRAEGSLNNVYSEAEGQEEESAAFPPPKPRRTFRYLAEKSASATREAPLQKQQQGGVSVSSSNDPEKGMASRRIRQGGQRKSFEFEDIQGFRKRMATTNSRRLQEESNGTAGSRLIYTQSEDNIYEDIIWPVKENPYEEVGALPLPLWKVPSVWKLPGPRSTSGAPRPSPKPPFLSRKTLELKPSQTSCQGKMVKDITLPVTLTEWKLFRAVEAANRRRNLPWLVLKIQEIFDSKRGKKKVKLLSPAGREVPPLKGETSGNESDMENQPKNQSQCLLQGQSASKRNPHYQTLERDLIELQEQRLLELFVVVSLHRKAAGTAYAPRIVQQFPSKPEHPFRQSKDTEERLKVIPKFCFPDPKDWFPASDLKSETFSFVLTGEDGSRWFGYCKKLLPEGKGKRLPEVFCIVSRLGCFNLFSKILDEVEKRREISPALVHPFMRSVMDAPFPAPGCTITVKSYLPGAGNEVMELCRPLDSRLEHVDFECLFKCLSVSHLIRVFASLLLERRVIFVADNLSTLSKCGHAAVATLYPFTWQHTYIPVLPASMIDIVCSPTPFLIGILSCSLPQLQDLPIEEVLIVDLCADKFLQEMSDEDEILPHKLQAALVQILEERSEILSQERGDTQGAVPLNSLVSEAFVQFFVEIIGHYSLHMSVTDRGERVFQREPFRKAHGSRNVRHFLHFFMETQMFAGFIQDRELRKNVAKGLFEIRALEYLQSIPETEPTGMNKILRSLGKGTPLLLLGFL</sequence>
<evidence type="ECO:0000313" key="5">
    <source>
        <dbReference type="Proteomes" id="UP000549499"/>
    </source>
</evidence>
<dbReference type="InterPro" id="IPR005112">
    <property type="entry name" value="dDENN_dom"/>
</dbReference>
<comment type="caution">
    <text evidence="4">The sequence shown here is derived from an EMBL/GenBank/DDBJ whole genome shotgun (WGS) entry which is preliminary data.</text>
</comment>
<dbReference type="Gene3D" id="3.40.50.11500">
    <property type="match status" value="1"/>
</dbReference>
<dbReference type="Pfam" id="PF02141">
    <property type="entry name" value="DENN"/>
    <property type="match status" value="1"/>
</dbReference>
<feature type="non-terminal residue" evidence="4">
    <location>
        <position position="922"/>
    </location>
</feature>
<keyword evidence="5" id="KW-1185">Reference proteome</keyword>
<dbReference type="PANTHER" id="PTHR15288">
    <property type="entry name" value="DENN DOMAIN-CONTAINING PROTEIN 2"/>
    <property type="match status" value="1"/>
</dbReference>
<feature type="region of interest" description="Disordered" evidence="2">
    <location>
        <begin position="419"/>
        <end position="453"/>
    </location>
</feature>
<feature type="compositionally biased region" description="Polar residues" evidence="2">
    <location>
        <begin position="435"/>
        <end position="453"/>
    </location>
</feature>
<feature type="compositionally biased region" description="Basic and acidic residues" evidence="2">
    <location>
        <begin position="66"/>
        <end position="75"/>
    </location>
</feature>
<evidence type="ECO:0000256" key="1">
    <source>
        <dbReference type="ARBA" id="ARBA00022658"/>
    </source>
</evidence>
<dbReference type="Gene3D" id="3.30.450.200">
    <property type="match status" value="1"/>
</dbReference>
<dbReference type="InterPro" id="IPR001194">
    <property type="entry name" value="cDENN_dom"/>
</dbReference>
<keyword evidence="1" id="KW-0344">Guanine-nucleotide releasing factor</keyword>
<evidence type="ECO:0000256" key="2">
    <source>
        <dbReference type="SAM" id="MobiDB-lite"/>
    </source>
</evidence>
<gene>
    <name evidence="4" type="primary">Dennd2c</name>
    <name evidence="4" type="ORF">CROSUL_R01839</name>
</gene>
<proteinExistence type="predicted"/>
<feature type="non-terminal residue" evidence="4">
    <location>
        <position position="1"/>
    </location>
</feature>
<feature type="compositionally biased region" description="Low complexity" evidence="2">
    <location>
        <begin position="227"/>
        <end position="239"/>
    </location>
</feature>
<dbReference type="InterPro" id="IPR005113">
    <property type="entry name" value="uDENN_dom"/>
</dbReference>
<dbReference type="OrthoDB" id="10266080at2759"/>
<feature type="region of interest" description="Disordered" evidence="2">
    <location>
        <begin position="216"/>
        <end position="264"/>
    </location>
</feature>
<dbReference type="Pfam" id="PF03456">
    <property type="entry name" value="uDENN"/>
    <property type="match status" value="1"/>
</dbReference>
<evidence type="ECO:0000313" key="4">
    <source>
        <dbReference type="EMBL" id="NWS74420.1"/>
    </source>
</evidence>
<dbReference type="Pfam" id="PF03455">
    <property type="entry name" value="dDENN"/>
    <property type="match status" value="1"/>
</dbReference>
<organism evidence="4 5">
    <name type="scientific">Crotophaga sulcirostris</name>
    <name type="common">Groove-billed ani</name>
    <dbReference type="NCBI Taxonomy" id="33598"/>
    <lineage>
        <taxon>Eukaryota</taxon>
        <taxon>Metazoa</taxon>
        <taxon>Chordata</taxon>
        <taxon>Craniata</taxon>
        <taxon>Vertebrata</taxon>
        <taxon>Euteleostomi</taxon>
        <taxon>Archelosauria</taxon>
        <taxon>Archosauria</taxon>
        <taxon>Dinosauria</taxon>
        <taxon>Saurischia</taxon>
        <taxon>Theropoda</taxon>
        <taxon>Coelurosauria</taxon>
        <taxon>Aves</taxon>
        <taxon>Neognathae</taxon>
        <taxon>Neoaves</taxon>
        <taxon>Otidimorphae</taxon>
        <taxon>Cuculiformes</taxon>
        <taxon>Crotophagidae</taxon>
        <taxon>Crotophaga</taxon>
    </lineage>
</organism>
<evidence type="ECO:0000259" key="3">
    <source>
        <dbReference type="PROSITE" id="PS50211"/>
    </source>
</evidence>
<dbReference type="InterPro" id="IPR037516">
    <property type="entry name" value="Tripartite_DENN"/>
</dbReference>
<dbReference type="SMART" id="SM00801">
    <property type="entry name" value="dDENN"/>
    <property type="match status" value="1"/>
</dbReference>
<dbReference type="GO" id="GO:0005085">
    <property type="term" value="F:guanyl-nucleotide exchange factor activity"/>
    <property type="evidence" value="ECO:0007669"/>
    <property type="project" value="UniProtKB-KW"/>
</dbReference>
<dbReference type="FunFam" id="3.40.50.11500:FF:000004">
    <property type="entry name" value="DENN domain-containing protein 2C isoform X1"/>
    <property type="match status" value="1"/>
</dbReference>
<protein>
    <submittedName>
        <fullName evidence="4">DEN2C protein</fullName>
    </submittedName>
</protein>
<dbReference type="FunFam" id="3.30.450.200:FF:000001">
    <property type="entry name" value="DENN domain-containing protein 2A isoform X1"/>
    <property type="match status" value="1"/>
</dbReference>
<dbReference type="PROSITE" id="PS50211">
    <property type="entry name" value="DENN"/>
    <property type="match status" value="1"/>
</dbReference>
<name>A0A7K5HYL4_CROSL</name>
<dbReference type="InterPro" id="IPR043153">
    <property type="entry name" value="DENN_C"/>
</dbReference>
<dbReference type="AlphaFoldDB" id="A0A7K5HYL4"/>
<dbReference type="InterPro" id="IPR051942">
    <property type="entry name" value="DENN_domain_containing_2"/>
</dbReference>
<accession>A0A7K5HYL4</accession>